<evidence type="ECO:0000313" key="2">
    <source>
        <dbReference type="EMBL" id="KIT16892.1"/>
    </source>
</evidence>
<keyword evidence="1" id="KW-0812">Transmembrane</keyword>
<comment type="caution">
    <text evidence="2">The sequence shown here is derived from an EMBL/GenBank/DDBJ whole genome shotgun (WGS) entry which is preliminary data.</text>
</comment>
<dbReference type="RefSeq" id="WP_043918225.1">
    <property type="nucleotide sequence ID" value="NZ_FZPF01000006.1"/>
</dbReference>
<dbReference type="EMBL" id="JYFE01000025">
    <property type="protein sequence ID" value="KIT16892.1"/>
    <property type="molecule type" value="Genomic_DNA"/>
</dbReference>
<feature type="transmembrane region" description="Helical" evidence="1">
    <location>
        <begin position="47"/>
        <end position="70"/>
    </location>
</feature>
<keyword evidence="1" id="KW-1133">Transmembrane helix</keyword>
<dbReference type="Proteomes" id="UP000032232">
    <property type="component" value="Unassembled WGS sequence"/>
</dbReference>
<keyword evidence="1" id="KW-0472">Membrane</keyword>
<protein>
    <submittedName>
        <fullName evidence="2">Uncharacterized protein</fullName>
    </submittedName>
</protein>
<evidence type="ECO:0000256" key="1">
    <source>
        <dbReference type="SAM" id="Phobius"/>
    </source>
</evidence>
<proteinExistence type="predicted"/>
<keyword evidence="3" id="KW-1185">Reference proteome</keyword>
<evidence type="ECO:0000313" key="3">
    <source>
        <dbReference type="Proteomes" id="UP000032232"/>
    </source>
</evidence>
<sequence>MTALVWIGAALTVAGLAGLGWCILVALRARRARLEGPEMEARLRGLVAINLGALACSTIGLMMVVLGVFLS</sequence>
<dbReference type="OrthoDB" id="7875737at2"/>
<accession>A0A0D1CQ67</accession>
<gene>
    <name evidence="2" type="ORF">jaqu_13910</name>
</gene>
<organism evidence="2 3">
    <name type="scientific">Jannaschia aquimarina</name>
    <dbReference type="NCBI Taxonomy" id="935700"/>
    <lineage>
        <taxon>Bacteria</taxon>
        <taxon>Pseudomonadati</taxon>
        <taxon>Pseudomonadota</taxon>
        <taxon>Alphaproteobacteria</taxon>
        <taxon>Rhodobacterales</taxon>
        <taxon>Roseobacteraceae</taxon>
        <taxon>Jannaschia</taxon>
    </lineage>
</organism>
<reference evidence="2 3" key="1">
    <citation type="submission" date="2015-02" db="EMBL/GenBank/DDBJ databases">
        <title>Genome Sequence of Jannaschia aquimarina DSM28248, a member of the Roseobacter clade.</title>
        <authorList>
            <person name="Voget S."/>
            <person name="Daniel R."/>
        </authorList>
    </citation>
    <scope>NUCLEOTIDE SEQUENCE [LARGE SCALE GENOMIC DNA]</scope>
    <source>
        <strain evidence="2 3">GSW-M26</strain>
    </source>
</reference>
<name>A0A0D1CQ67_9RHOB</name>
<dbReference type="AlphaFoldDB" id="A0A0D1CQ67"/>
<dbReference type="PATRIC" id="fig|935700.4.peg.1442"/>
<dbReference type="STRING" id="935700.jaqu_13910"/>
<feature type="transmembrane region" description="Helical" evidence="1">
    <location>
        <begin position="6"/>
        <end position="27"/>
    </location>
</feature>